<keyword evidence="2" id="KW-1185">Reference proteome</keyword>
<name>A0A7J6V510_THATH</name>
<dbReference type="Proteomes" id="UP000554482">
    <property type="component" value="Unassembled WGS sequence"/>
</dbReference>
<protein>
    <submittedName>
        <fullName evidence="1">Uncharacterized protein</fullName>
    </submittedName>
</protein>
<dbReference type="EMBL" id="JABWDY010037997">
    <property type="protein sequence ID" value="KAF5180003.1"/>
    <property type="molecule type" value="Genomic_DNA"/>
</dbReference>
<evidence type="ECO:0000313" key="2">
    <source>
        <dbReference type="Proteomes" id="UP000554482"/>
    </source>
</evidence>
<comment type="caution">
    <text evidence="1">The sequence shown here is derived from an EMBL/GenBank/DDBJ whole genome shotgun (WGS) entry which is preliminary data.</text>
</comment>
<organism evidence="1 2">
    <name type="scientific">Thalictrum thalictroides</name>
    <name type="common">Rue-anemone</name>
    <name type="synonym">Anemone thalictroides</name>
    <dbReference type="NCBI Taxonomy" id="46969"/>
    <lineage>
        <taxon>Eukaryota</taxon>
        <taxon>Viridiplantae</taxon>
        <taxon>Streptophyta</taxon>
        <taxon>Embryophyta</taxon>
        <taxon>Tracheophyta</taxon>
        <taxon>Spermatophyta</taxon>
        <taxon>Magnoliopsida</taxon>
        <taxon>Ranunculales</taxon>
        <taxon>Ranunculaceae</taxon>
        <taxon>Thalictroideae</taxon>
        <taxon>Thalictrum</taxon>
    </lineage>
</organism>
<gene>
    <name evidence="1" type="ORF">FRX31_030410</name>
</gene>
<proteinExistence type="predicted"/>
<sequence>MLEVAVYDWGVDQLDRIKVKLGQTTPSVEEDTMRWNLSNGGNFTSMNSDRREIEKNGNSTCKHMLTLQRRRGNYKSLVLILSICAEVMDMFYGIATHHSRIEEAMSIRRWL</sequence>
<accession>A0A7J6V510</accession>
<dbReference type="AlphaFoldDB" id="A0A7J6V510"/>
<reference evidence="1 2" key="1">
    <citation type="submission" date="2020-06" db="EMBL/GenBank/DDBJ databases">
        <title>Transcriptomic and genomic resources for Thalictrum thalictroides and T. hernandezii: Facilitating candidate gene discovery in an emerging model plant lineage.</title>
        <authorList>
            <person name="Arias T."/>
            <person name="Riano-Pachon D.M."/>
            <person name="Di Stilio V.S."/>
        </authorList>
    </citation>
    <scope>NUCLEOTIDE SEQUENCE [LARGE SCALE GENOMIC DNA]</scope>
    <source>
        <strain evidence="2">cv. WT478/WT964</strain>
        <tissue evidence="1">Leaves</tissue>
    </source>
</reference>
<evidence type="ECO:0000313" key="1">
    <source>
        <dbReference type="EMBL" id="KAF5180003.1"/>
    </source>
</evidence>